<proteinExistence type="predicted"/>
<dbReference type="Proteomes" id="UP000214596">
    <property type="component" value="Unassembled WGS sequence"/>
</dbReference>
<accession>A0A227J0H2</accession>
<evidence type="ECO:0000313" key="2">
    <source>
        <dbReference type="EMBL" id="OXE28621.1"/>
    </source>
</evidence>
<evidence type="ECO:0000313" key="3">
    <source>
        <dbReference type="Proteomes" id="UP000214596"/>
    </source>
</evidence>
<dbReference type="AlphaFoldDB" id="A0A227J0H2"/>
<organism evidence="2 3">
    <name type="scientific">Vibrio parahaemolyticus</name>
    <dbReference type="NCBI Taxonomy" id="670"/>
    <lineage>
        <taxon>Bacteria</taxon>
        <taxon>Pseudomonadati</taxon>
        <taxon>Pseudomonadota</taxon>
        <taxon>Gammaproteobacteria</taxon>
        <taxon>Vibrionales</taxon>
        <taxon>Vibrionaceae</taxon>
        <taxon>Vibrio</taxon>
    </lineage>
</organism>
<dbReference type="EMBL" id="NIXT01004150">
    <property type="protein sequence ID" value="OXE28621.1"/>
    <property type="molecule type" value="Genomic_DNA"/>
</dbReference>
<feature type="non-terminal residue" evidence="2">
    <location>
        <position position="87"/>
    </location>
</feature>
<evidence type="ECO:0000256" key="1">
    <source>
        <dbReference type="SAM" id="MobiDB-lite"/>
    </source>
</evidence>
<comment type="caution">
    <text evidence="2">The sequence shown here is derived from an EMBL/GenBank/DDBJ whole genome shotgun (WGS) entry which is preliminary data.</text>
</comment>
<sequence length="87" mass="8947">MTVTLEFDKALQAASAELGGSAVTLTKTADAKVWTGDVVVPVSSELTVGLVVKDYQDLSGNTGAEDRSHSMPITPTLAITPVGNVDS</sequence>
<evidence type="ECO:0008006" key="4">
    <source>
        <dbReference type="Google" id="ProtNLM"/>
    </source>
</evidence>
<reference evidence="2 3" key="1">
    <citation type="journal article" date="2017" name="Appl. Environ. Microbiol.">
        <title>Parallel evolution of two clades of a major Atlantic endemic Vibrio parahaemolyticus pathogen lineage by independent acquisition of related pathogenicity islands.</title>
        <authorList>
            <person name="Xu F."/>
            <person name="Gonzalez-Escalona N."/>
            <person name="Drees K.P."/>
            <person name="Sebra R.P."/>
            <person name="Cooper V.S."/>
            <person name="Jones S.H."/>
            <person name="Whistler C.A."/>
        </authorList>
    </citation>
    <scope>NUCLEOTIDE SEQUENCE [LARGE SCALE GENOMIC DNA]</scope>
    <source>
        <strain evidence="2 3">MAVP-3</strain>
    </source>
</reference>
<feature type="region of interest" description="Disordered" evidence="1">
    <location>
        <begin position="61"/>
        <end position="87"/>
    </location>
</feature>
<protein>
    <recommendedName>
        <fullName evidence="4">Bacterial Ig-like domain-containing protein</fullName>
    </recommendedName>
</protein>
<gene>
    <name evidence="2" type="ORF">CA163_32940</name>
</gene>
<name>A0A227J0H2_VIBPH</name>